<keyword evidence="1" id="KW-1133">Transmembrane helix</keyword>
<keyword evidence="1" id="KW-0472">Membrane</keyword>
<dbReference type="HOGENOM" id="CLU_3149655_0_0_10"/>
<protein>
    <submittedName>
        <fullName evidence="2">Uncharacterized protein</fullName>
    </submittedName>
</protein>
<proteinExistence type="predicted"/>
<keyword evidence="1" id="KW-0812">Transmembrane</keyword>
<name>U2CKR1_9BACE</name>
<feature type="transmembrane region" description="Helical" evidence="1">
    <location>
        <begin position="28"/>
        <end position="47"/>
    </location>
</feature>
<dbReference type="EMBL" id="AWSV01000117">
    <property type="protein sequence ID" value="ERI84653.1"/>
    <property type="molecule type" value="Genomic_DNA"/>
</dbReference>
<gene>
    <name evidence="2" type="ORF">HMPREF1981_02264</name>
</gene>
<dbReference type="AlphaFoldDB" id="U2CKR1"/>
<dbReference type="Proteomes" id="UP000016496">
    <property type="component" value="Unassembled WGS sequence"/>
</dbReference>
<accession>U2CKR1</accession>
<comment type="caution">
    <text evidence="2">The sequence shown here is derived from an EMBL/GenBank/DDBJ whole genome shotgun (WGS) entry which is preliminary data.</text>
</comment>
<evidence type="ECO:0000313" key="3">
    <source>
        <dbReference type="Proteomes" id="UP000016496"/>
    </source>
</evidence>
<reference evidence="2 3" key="1">
    <citation type="submission" date="2013-08" db="EMBL/GenBank/DDBJ databases">
        <authorList>
            <person name="Weinstock G."/>
            <person name="Sodergren E."/>
            <person name="Wylie T."/>
            <person name="Fulton L."/>
            <person name="Fulton R."/>
            <person name="Fronick C."/>
            <person name="O'Laughlin M."/>
            <person name="Godfrey J."/>
            <person name="Miner T."/>
            <person name="Herter B."/>
            <person name="Appelbaum E."/>
            <person name="Cordes M."/>
            <person name="Lek S."/>
            <person name="Wollam A."/>
            <person name="Pepin K.H."/>
            <person name="Palsikar V.B."/>
            <person name="Mitreva M."/>
            <person name="Wilson R.K."/>
        </authorList>
    </citation>
    <scope>NUCLEOTIDE SEQUENCE [LARGE SCALE GENOMIC DNA]</scope>
    <source>
        <strain evidence="2 3">F0041</strain>
    </source>
</reference>
<organism evidence="2 3">
    <name type="scientific">Bacteroides pyogenes F0041</name>
    <dbReference type="NCBI Taxonomy" id="1321819"/>
    <lineage>
        <taxon>Bacteria</taxon>
        <taxon>Pseudomonadati</taxon>
        <taxon>Bacteroidota</taxon>
        <taxon>Bacteroidia</taxon>
        <taxon>Bacteroidales</taxon>
        <taxon>Bacteroidaceae</taxon>
        <taxon>Bacteroides</taxon>
    </lineage>
</organism>
<evidence type="ECO:0000256" key="1">
    <source>
        <dbReference type="SAM" id="Phobius"/>
    </source>
</evidence>
<sequence length="48" mass="5645">MIYTLAYIAHRNVMLSKTHTTTDIFDNANIWFGDAVICVIFFSAYLWR</sequence>
<evidence type="ECO:0000313" key="2">
    <source>
        <dbReference type="EMBL" id="ERI84653.1"/>
    </source>
</evidence>